<dbReference type="EMBL" id="UPTC01003955">
    <property type="protein sequence ID" value="VBB34712.1"/>
    <property type="molecule type" value="Genomic_DNA"/>
</dbReference>
<sequence>MVNLAPMNLINSVSDFPTAPTLTGASNSASNDTTIIDTSSGTTIDTFDQSRTTNTSITHHHYHQPLGDEVTYVTNSNNLAVSATATTTSTLKTTTIAATTEVGFLTSEAEGSVETVVVRSSDISGSDETQQQSLMDAYPIGQVTSTYLSYYDINALKALNVL</sequence>
<accession>A0A498SS82</accession>
<gene>
    <name evidence="2" type="ORF">NAV_LOCUS9503</name>
</gene>
<evidence type="ECO:0000313" key="2">
    <source>
        <dbReference type="EMBL" id="VBB34712.1"/>
    </source>
</evidence>
<evidence type="ECO:0000256" key="1">
    <source>
        <dbReference type="SAM" id="MobiDB-lite"/>
    </source>
</evidence>
<organism evidence="2 3">
    <name type="scientific">Acanthocheilonema viteae</name>
    <name type="common">Filarial nematode worm</name>
    <name type="synonym">Dipetalonema viteae</name>
    <dbReference type="NCBI Taxonomy" id="6277"/>
    <lineage>
        <taxon>Eukaryota</taxon>
        <taxon>Metazoa</taxon>
        <taxon>Ecdysozoa</taxon>
        <taxon>Nematoda</taxon>
        <taxon>Chromadorea</taxon>
        <taxon>Rhabditida</taxon>
        <taxon>Spirurina</taxon>
        <taxon>Spiruromorpha</taxon>
        <taxon>Filarioidea</taxon>
        <taxon>Onchocercidae</taxon>
        <taxon>Acanthocheilonema</taxon>
    </lineage>
</organism>
<dbReference type="Proteomes" id="UP000276991">
    <property type="component" value="Unassembled WGS sequence"/>
</dbReference>
<protein>
    <submittedName>
        <fullName evidence="2">Uncharacterized protein</fullName>
    </submittedName>
</protein>
<name>A0A498SS82_ACAVI</name>
<keyword evidence="3" id="KW-1185">Reference proteome</keyword>
<evidence type="ECO:0000313" key="3">
    <source>
        <dbReference type="Proteomes" id="UP000276991"/>
    </source>
</evidence>
<dbReference type="AlphaFoldDB" id="A0A498SS82"/>
<proteinExistence type="predicted"/>
<feature type="compositionally biased region" description="Low complexity" evidence="1">
    <location>
        <begin position="30"/>
        <end position="46"/>
    </location>
</feature>
<feature type="region of interest" description="Disordered" evidence="1">
    <location>
        <begin position="22"/>
        <end position="48"/>
    </location>
</feature>
<dbReference type="OrthoDB" id="5842808at2759"/>
<reference evidence="2 3" key="1">
    <citation type="submission" date="2018-08" db="EMBL/GenBank/DDBJ databases">
        <authorList>
            <person name="Laetsch R D."/>
            <person name="Stevens L."/>
            <person name="Kumar S."/>
            <person name="Blaxter L. M."/>
        </authorList>
    </citation>
    <scope>NUCLEOTIDE SEQUENCE [LARGE SCALE GENOMIC DNA]</scope>
</reference>